<dbReference type="AlphaFoldDB" id="A0AAD9NPF7"/>
<dbReference type="Proteomes" id="UP001209878">
    <property type="component" value="Unassembled WGS sequence"/>
</dbReference>
<reference evidence="1" key="1">
    <citation type="journal article" date="2023" name="Mol. Biol. Evol.">
        <title>Third-Generation Sequencing Reveals the Adaptive Role of the Epigenome in Three Deep-Sea Polychaetes.</title>
        <authorList>
            <person name="Perez M."/>
            <person name="Aroh O."/>
            <person name="Sun Y."/>
            <person name="Lan Y."/>
            <person name="Juniper S.K."/>
            <person name="Young C.R."/>
            <person name="Angers B."/>
            <person name="Qian P.Y."/>
        </authorList>
    </citation>
    <scope>NUCLEOTIDE SEQUENCE</scope>
    <source>
        <strain evidence="1">R07B-5</strain>
    </source>
</reference>
<proteinExistence type="predicted"/>
<evidence type="ECO:0000313" key="2">
    <source>
        <dbReference type="Proteomes" id="UP001209878"/>
    </source>
</evidence>
<keyword evidence="2" id="KW-1185">Reference proteome</keyword>
<comment type="caution">
    <text evidence="1">The sequence shown here is derived from an EMBL/GenBank/DDBJ whole genome shotgun (WGS) entry which is preliminary data.</text>
</comment>
<protein>
    <submittedName>
        <fullName evidence="1">Uncharacterized protein</fullName>
    </submittedName>
</protein>
<organism evidence="1 2">
    <name type="scientific">Ridgeia piscesae</name>
    <name type="common">Tubeworm</name>
    <dbReference type="NCBI Taxonomy" id="27915"/>
    <lineage>
        <taxon>Eukaryota</taxon>
        <taxon>Metazoa</taxon>
        <taxon>Spiralia</taxon>
        <taxon>Lophotrochozoa</taxon>
        <taxon>Annelida</taxon>
        <taxon>Polychaeta</taxon>
        <taxon>Sedentaria</taxon>
        <taxon>Canalipalpata</taxon>
        <taxon>Sabellida</taxon>
        <taxon>Siboglinidae</taxon>
        <taxon>Ridgeia</taxon>
    </lineage>
</organism>
<sequence>MHCSTQTPGRQALMVCHNLTPRLTEVSVHLCVVDMASVRQSCTSGTQGLQGESYSVTTASWASVKVRLHARNSVRRRQCLSVALLSTSPIRRDASWAQ</sequence>
<accession>A0AAD9NPF7</accession>
<evidence type="ECO:0000313" key="1">
    <source>
        <dbReference type="EMBL" id="KAK2175811.1"/>
    </source>
</evidence>
<gene>
    <name evidence="1" type="ORF">NP493_705g02073</name>
</gene>
<dbReference type="EMBL" id="JAODUO010000705">
    <property type="protein sequence ID" value="KAK2175811.1"/>
    <property type="molecule type" value="Genomic_DNA"/>
</dbReference>
<name>A0AAD9NPF7_RIDPI</name>